<name>A5N4A2_CLOK5</name>
<proteinExistence type="predicted"/>
<dbReference type="eggNOG" id="ENOG50342IW">
    <property type="taxonomic scope" value="Bacteria"/>
</dbReference>
<feature type="transmembrane region" description="Helical" evidence="1">
    <location>
        <begin position="114"/>
        <end position="135"/>
    </location>
</feature>
<evidence type="ECO:0000256" key="1">
    <source>
        <dbReference type="SAM" id="Phobius"/>
    </source>
</evidence>
<evidence type="ECO:0000313" key="3">
    <source>
        <dbReference type="Proteomes" id="UP000002411"/>
    </source>
</evidence>
<dbReference type="KEGG" id="ckl:CKL_0056"/>
<dbReference type="AlphaFoldDB" id="A5N4A2"/>
<keyword evidence="1" id="KW-1133">Transmembrane helix</keyword>
<evidence type="ECO:0000313" key="2">
    <source>
        <dbReference type="EMBL" id="EDK32133.1"/>
    </source>
</evidence>
<evidence type="ECO:0008006" key="4">
    <source>
        <dbReference type="Google" id="ProtNLM"/>
    </source>
</evidence>
<feature type="transmembrane region" description="Helical" evidence="1">
    <location>
        <begin position="88"/>
        <end position="108"/>
    </location>
</feature>
<feature type="transmembrane region" description="Helical" evidence="1">
    <location>
        <begin position="38"/>
        <end position="61"/>
    </location>
</feature>
<reference evidence="2 3" key="1">
    <citation type="journal article" date="2008" name="Proc. Natl. Acad. Sci. U.S.A.">
        <title>The genome of Clostridium kluyveri, a strict anaerobe with unique metabolic features.</title>
        <authorList>
            <person name="Seedorf H."/>
            <person name="Fricke W.F."/>
            <person name="Veith B."/>
            <person name="Brueggemann H."/>
            <person name="Liesegang H."/>
            <person name="Strittmatter A."/>
            <person name="Miethke M."/>
            <person name="Buckel W."/>
            <person name="Hinderberger J."/>
            <person name="Li F."/>
            <person name="Hagemeier C."/>
            <person name="Thauer R.K."/>
            <person name="Gottschalk G."/>
        </authorList>
    </citation>
    <scope>NUCLEOTIDE SEQUENCE [LARGE SCALE GENOMIC DNA]</scope>
    <source>
        <strain evidence="3">ATCC 8527 / DSM 555 / NCIMB 10680</strain>
    </source>
</reference>
<organism evidence="2 3">
    <name type="scientific">Clostridium kluyveri (strain ATCC 8527 / DSM 555 / NBRC 12016 / NCIMB 10680 / K1)</name>
    <dbReference type="NCBI Taxonomy" id="431943"/>
    <lineage>
        <taxon>Bacteria</taxon>
        <taxon>Bacillati</taxon>
        <taxon>Bacillota</taxon>
        <taxon>Clostridia</taxon>
        <taxon>Eubacteriales</taxon>
        <taxon>Clostridiaceae</taxon>
        <taxon>Clostridium</taxon>
    </lineage>
</organism>
<dbReference type="Proteomes" id="UP000002411">
    <property type="component" value="Chromosome"/>
</dbReference>
<keyword evidence="3" id="KW-1185">Reference proteome</keyword>
<dbReference type="EMBL" id="CP000673">
    <property type="protein sequence ID" value="EDK32133.1"/>
    <property type="molecule type" value="Genomic_DNA"/>
</dbReference>
<accession>A5N4A2</accession>
<sequence length="139" mass="15703">MNYAKKQFVFFIVYTVIDIVAFTVALFHNFAYDYSNGLIYGIAGACTATGILGTISSIRLINNPKKAERIEIAKNEERTQLIRMKSHSSAYTIIIFLESITTIILGFLRLKEASITIATILIAQIIITIIFLSYYSKKY</sequence>
<dbReference type="HOGENOM" id="CLU_1841900_0_0_9"/>
<feature type="transmembrane region" description="Helical" evidence="1">
    <location>
        <begin position="7"/>
        <end position="32"/>
    </location>
</feature>
<gene>
    <name evidence="2" type="ordered locus">CKL_0056</name>
</gene>
<keyword evidence="1" id="KW-0472">Membrane</keyword>
<protein>
    <recommendedName>
        <fullName evidence="4">DUF2178 domain-containing protein</fullName>
    </recommendedName>
</protein>
<keyword evidence="1" id="KW-0812">Transmembrane</keyword>
<dbReference type="RefSeq" id="WP_011988659.1">
    <property type="nucleotide sequence ID" value="NC_009706.1"/>
</dbReference>